<gene>
    <name evidence="12" type="ORF">PMAA_056590</name>
</gene>
<feature type="domain" description="ABC transporter" evidence="10">
    <location>
        <begin position="381"/>
        <end position="620"/>
    </location>
</feature>
<dbReference type="GO" id="GO:0005743">
    <property type="term" value="C:mitochondrial inner membrane"/>
    <property type="evidence" value="ECO:0007669"/>
    <property type="project" value="TreeGrafter"/>
</dbReference>
<dbReference type="PROSITE" id="PS50929">
    <property type="entry name" value="ABC_TM1F"/>
    <property type="match status" value="2"/>
</dbReference>
<feature type="transmembrane region" description="Helical" evidence="9">
    <location>
        <begin position="816"/>
        <end position="839"/>
    </location>
</feature>
<sequence length="1351" mass="149616">MADTLEGHPFQETPSSRESPAGSNHGDENISLETSWKSLFHFTTVYHVPLLLAAIIITISAGVSRIIFALYLGKLFQTLSQFGIGAITGPQLMDKARDNTSILLILGGGTWLLNSFFFFVWIVFAEFQVREAGSILFGKLLTRDLVWFDMRKDGVGPFLSHSQKQLRELQIATAQPLGAFILHIIRILAGMILAFVISWEVTLVTMAGIPVSFTVITFTSSRMAPILKAQQSELSEASKITYDAFKSIDVVKCLNGQSSTYTQMMTRINAAARLYMKLAVLISIQTAFPRFMSFVMFVQGFWYGSILVQSGKLTPGDVLTTFWGCLIVTQSIAQLVQHSATLERGKIAGETLRQYTCADAIDDLRFRTQKNRYPNLHTEDIVLKNVVFAYPSRPEIPVLNALNIKFPAGRTTFIVGRSGAGKSTLINLLLQFYSPKSGGILVGGTPFQAVHPAWVRKNVTLVQQNNYLFNETLWDNIAFGARRPRSVSNDQMEMCIEMANLQDAIHNLPNELNTVVGLGGNLLSGGQKQRVAIARARMKNSAVLILDEFTGALDYDNRATVMESVRKWRYGMTTIIVTHDTANILDDEFVYVLEAGKVAASGLKKDLINGDQRAIFAEPIIDPIITSHSLGRNAMESQYLSEESWFDDSPVETLFTSFDSDEMPETSTTTLIGDKAMSSPYGKEIQFSPPPRIFLRELTSITRHKSRSVRNRLSFMGEEKPLASLNTLRTFVARGHPYKKLQSEDTETITTTLPLHKTLSTIPKILNLKQRILLAIAIVLATIHATSTPIFSFLLSRLFDSFYIADRTKASSIAKTYSISIVSLSVADALVTFVMNYILEYCSQAWMDKLRARSMQRVLAQPCSWFEQKDHDPLQLTICLDQHAEETRNLAGKFGSFVIISIITAFIAIVWSLNLKWQLTFVSLLCAPVWYGVSKGLQAVNTRWERSLNDLNEDMANVFSEAFTDVATVRAFTLENHFRAKLANVLRRRLMVGFKRGIYTGLFFGLTESVIIFASALLIYYAAVLTAPDAKGISNIVSVLTMTLFSLGYAVSVMSWIPQVNSASDMATRLIKLSRLPAGFSSHENSGKLRVFEPVPIEFYNLSFRYPSRPETPILTNFSLKIPENSCSAIVGSSGSGKSTIISLLLGLYACPNPSPGQDIVAPLTLAGVDIRQLHIPTLRSMIGYVPQQPKLFADTIRANITYGLGPYSRFNSLNNIEAAAGAAGIADFIHSLPEGFSTLIGEGGLTLSGGQAQRLVIARALVRHPRILILDEATSNLDTESAEIIRRSVRRLLTAPGQELTVIMVTHSKDMMEMADNVVVVDKGVVVEQGSYLGLLKRANGRLREMLDVD</sequence>
<dbReference type="GO" id="GO:0016887">
    <property type="term" value="F:ATP hydrolysis activity"/>
    <property type="evidence" value="ECO:0007669"/>
    <property type="project" value="InterPro"/>
</dbReference>
<feature type="transmembrane region" description="Helical" evidence="9">
    <location>
        <begin position="997"/>
        <end position="1023"/>
    </location>
</feature>
<feature type="domain" description="ABC transporter" evidence="10">
    <location>
        <begin position="1097"/>
        <end position="1349"/>
    </location>
</feature>
<evidence type="ECO:0000256" key="6">
    <source>
        <dbReference type="ARBA" id="ARBA00022989"/>
    </source>
</evidence>
<dbReference type="Pfam" id="PF00664">
    <property type="entry name" value="ABC_membrane"/>
    <property type="match status" value="2"/>
</dbReference>
<keyword evidence="13" id="KW-1185">Reference proteome</keyword>
<reference evidence="13" key="1">
    <citation type="journal article" date="2015" name="Genome Announc.">
        <title>Genome sequence of the AIDS-associated pathogen Penicillium marneffei (ATCC18224) and its near taxonomic relative Talaromyces stipitatus (ATCC10500).</title>
        <authorList>
            <person name="Nierman W.C."/>
            <person name="Fedorova-Abrams N.D."/>
            <person name="Andrianopoulos A."/>
        </authorList>
    </citation>
    <scope>NUCLEOTIDE SEQUENCE [LARGE SCALE GENOMIC DNA]</scope>
    <source>
        <strain evidence="13">ATCC 18224 / CBS 334.59 / QM 7333</strain>
    </source>
</reference>
<keyword evidence="5" id="KW-0067">ATP-binding</keyword>
<keyword evidence="3 9" id="KW-0812">Transmembrane</keyword>
<feature type="transmembrane region" description="Helical" evidence="9">
    <location>
        <begin position="102"/>
        <end position="124"/>
    </location>
</feature>
<dbReference type="InterPro" id="IPR027417">
    <property type="entry name" value="P-loop_NTPase"/>
</dbReference>
<evidence type="ECO:0000256" key="7">
    <source>
        <dbReference type="ARBA" id="ARBA00023136"/>
    </source>
</evidence>
<dbReference type="InterPro" id="IPR003439">
    <property type="entry name" value="ABC_transporter-like_ATP-bd"/>
</dbReference>
<evidence type="ECO:0000256" key="3">
    <source>
        <dbReference type="ARBA" id="ARBA00022692"/>
    </source>
</evidence>
<evidence type="ECO:0000256" key="9">
    <source>
        <dbReference type="SAM" id="Phobius"/>
    </source>
</evidence>
<feature type="domain" description="ABC transmembrane type-1" evidence="11">
    <location>
        <begin position="775"/>
        <end position="1062"/>
    </location>
</feature>
<feature type="transmembrane region" description="Helical" evidence="9">
    <location>
        <begin position="890"/>
        <end position="911"/>
    </location>
</feature>
<keyword evidence="4" id="KW-0547">Nucleotide-binding</keyword>
<dbReference type="InterPro" id="IPR039421">
    <property type="entry name" value="Type_1_exporter"/>
</dbReference>
<dbReference type="Gene3D" id="1.20.1560.10">
    <property type="entry name" value="ABC transporter type 1, transmembrane domain"/>
    <property type="match status" value="2"/>
</dbReference>
<dbReference type="GO" id="GO:0005524">
    <property type="term" value="F:ATP binding"/>
    <property type="evidence" value="ECO:0007669"/>
    <property type="project" value="UniProtKB-KW"/>
</dbReference>
<feature type="transmembrane region" description="Helical" evidence="9">
    <location>
        <begin position="772"/>
        <end position="796"/>
    </location>
</feature>
<organism evidence="12 13">
    <name type="scientific">Talaromyces marneffei (strain ATCC 18224 / CBS 334.59 / QM 7333)</name>
    <name type="common">Penicillium marneffei</name>
    <dbReference type="NCBI Taxonomy" id="441960"/>
    <lineage>
        <taxon>Eukaryota</taxon>
        <taxon>Fungi</taxon>
        <taxon>Dikarya</taxon>
        <taxon>Ascomycota</taxon>
        <taxon>Pezizomycotina</taxon>
        <taxon>Eurotiomycetes</taxon>
        <taxon>Eurotiomycetidae</taxon>
        <taxon>Eurotiales</taxon>
        <taxon>Trichocomaceae</taxon>
        <taxon>Talaromyces</taxon>
        <taxon>Talaromyces sect. Talaromyces</taxon>
    </lineage>
</organism>
<feature type="compositionally biased region" description="Polar residues" evidence="8">
    <location>
        <begin position="12"/>
        <end position="22"/>
    </location>
</feature>
<dbReference type="Gene3D" id="3.40.50.300">
    <property type="entry name" value="P-loop containing nucleotide triphosphate hydrolases"/>
    <property type="match status" value="2"/>
</dbReference>
<evidence type="ECO:0000259" key="10">
    <source>
        <dbReference type="PROSITE" id="PS50893"/>
    </source>
</evidence>
<evidence type="ECO:0000256" key="1">
    <source>
        <dbReference type="ARBA" id="ARBA00004141"/>
    </source>
</evidence>
<evidence type="ECO:0000256" key="5">
    <source>
        <dbReference type="ARBA" id="ARBA00022840"/>
    </source>
</evidence>
<dbReference type="SUPFAM" id="SSF52540">
    <property type="entry name" value="P-loop containing nucleoside triphosphate hydrolases"/>
    <property type="match status" value="2"/>
</dbReference>
<evidence type="ECO:0000256" key="8">
    <source>
        <dbReference type="SAM" id="MobiDB-lite"/>
    </source>
</evidence>
<evidence type="ECO:0000313" key="12">
    <source>
        <dbReference type="EMBL" id="EEA21868.1"/>
    </source>
</evidence>
<evidence type="ECO:0000259" key="11">
    <source>
        <dbReference type="PROSITE" id="PS50929"/>
    </source>
</evidence>
<dbReference type="SMART" id="SM00382">
    <property type="entry name" value="AAA"/>
    <property type="match status" value="2"/>
</dbReference>
<feature type="transmembrane region" description="Helical" evidence="9">
    <location>
        <begin position="1035"/>
        <end position="1057"/>
    </location>
</feature>
<dbReference type="Proteomes" id="UP000001294">
    <property type="component" value="Unassembled WGS sequence"/>
</dbReference>
<dbReference type="InterPro" id="IPR011527">
    <property type="entry name" value="ABC1_TM_dom"/>
</dbReference>
<dbReference type="HOGENOM" id="CLU_000604_17_2_1"/>
<name>B6QL91_TALMQ</name>
<dbReference type="PANTHER" id="PTHR43394">
    <property type="entry name" value="ATP-DEPENDENT PERMEASE MDL1, MITOCHONDRIAL"/>
    <property type="match status" value="1"/>
</dbReference>
<dbReference type="PANTHER" id="PTHR43394:SF15">
    <property type="entry name" value="ALPHA-FACTOR-TRANSPORTING ATPASE"/>
    <property type="match status" value="1"/>
</dbReference>
<dbReference type="PROSITE" id="PS00211">
    <property type="entry name" value="ABC_TRANSPORTER_1"/>
    <property type="match status" value="1"/>
</dbReference>
<feature type="transmembrane region" description="Helical" evidence="9">
    <location>
        <begin position="274"/>
        <end position="298"/>
    </location>
</feature>
<dbReference type="InterPro" id="IPR003593">
    <property type="entry name" value="AAA+_ATPase"/>
</dbReference>
<dbReference type="GO" id="GO:0090374">
    <property type="term" value="P:oligopeptide export from mitochondrion"/>
    <property type="evidence" value="ECO:0007669"/>
    <property type="project" value="TreeGrafter"/>
</dbReference>
<feature type="transmembrane region" description="Helical" evidence="9">
    <location>
        <begin position="177"/>
        <end position="197"/>
    </location>
</feature>
<dbReference type="OrthoDB" id="6500128at2759"/>
<evidence type="ECO:0000313" key="13">
    <source>
        <dbReference type="Proteomes" id="UP000001294"/>
    </source>
</evidence>
<evidence type="ECO:0000256" key="2">
    <source>
        <dbReference type="ARBA" id="ARBA00022448"/>
    </source>
</evidence>
<dbReference type="InterPro" id="IPR017871">
    <property type="entry name" value="ABC_transporter-like_CS"/>
</dbReference>
<keyword evidence="6 9" id="KW-1133">Transmembrane helix</keyword>
<dbReference type="EMBL" id="DS995903">
    <property type="protein sequence ID" value="EEA21868.1"/>
    <property type="molecule type" value="Genomic_DNA"/>
</dbReference>
<dbReference type="GO" id="GO:0015421">
    <property type="term" value="F:ABC-type oligopeptide transporter activity"/>
    <property type="evidence" value="ECO:0007669"/>
    <property type="project" value="TreeGrafter"/>
</dbReference>
<feature type="region of interest" description="Disordered" evidence="8">
    <location>
        <begin position="1"/>
        <end position="27"/>
    </location>
</feature>
<comment type="subcellular location">
    <subcellularLocation>
        <location evidence="1">Membrane</location>
        <topology evidence="1">Multi-pass membrane protein</topology>
    </subcellularLocation>
</comment>
<feature type="transmembrane region" description="Helical" evidence="9">
    <location>
        <begin position="50"/>
        <end position="72"/>
    </location>
</feature>
<keyword evidence="7 9" id="KW-0472">Membrane</keyword>
<dbReference type="CDD" id="cd18578">
    <property type="entry name" value="ABC_6TM_Pgp_ABCB1_D2_like"/>
    <property type="match status" value="1"/>
</dbReference>
<keyword evidence="2" id="KW-0813">Transport</keyword>
<evidence type="ECO:0000256" key="4">
    <source>
        <dbReference type="ARBA" id="ARBA00022741"/>
    </source>
</evidence>
<dbReference type="InterPro" id="IPR036640">
    <property type="entry name" value="ABC1_TM_sf"/>
</dbReference>
<proteinExistence type="predicted"/>
<dbReference type="STRING" id="441960.B6QL91"/>
<dbReference type="Pfam" id="PF00005">
    <property type="entry name" value="ABC_tran"/>
    <property type="match status" value="2"/>
</dbReference>
<dbReference type="SUPFAM" id="SSF90123">
    <property type="entry name" value="ABC transporter transmembrane region"/>
    <property type="match status" value="2"/>
</dbReference>
<protein>
    <submittedName>
        <fullName evidence="12">ABC a-pheromone efflux pump AtrD</fullName>
    </submittedName>
</protein>
<dbReference type="PROSITE" id="PS50893">
    <property type="entry name" value="ABC_TRANSPORTER_2"/>
    <property type="match status" value="2"/>
</dbReference>
<feature type="domain" description="ABC transmembrane type-1" evidence="11">
    <location>
        <begin position="52"/>
        <end position="344"/>
    </location>
</feature>
<accession>B6QL91</accession>
<dbReference type="FunFam" id="3.40.50.300:FF:000604">
    <property type="entry name" value="ABC transporter B family member 28"/>
    <property type="match status" value="2"/>
</dbReference>
<dbReference type="CDD" id="cd18577">
    <property type="entry name" value="ABC_6TM_Pgp_ABCB1_D1_like"/>
    <property type="match status" value="1"/>
</dbReference>
<dbReference type="VEuPathDB" id="FungiDB:PMAA_056590"/>
<dbReference type="PhylomeDB" id="B6QL91"/>